<name>A0A0F9VW62_9ZZZZ</name>
<proteinExistence type="predicted"/>
<dbReference type="AlphaFoldDB" id="A0A0F9VW62"/>
<evidence type="ECO:0000313" key="1">
    <source>
        <dbReference type="EMBL" id="KKO08335.1"/>
    </source>
</evidence>
<dbReference type="EMBL" id="LAZR01000009">
    <property type="protein sequence ID" value="KKO08335.1"/>
    <property type="molecule type" value="Genomic_DNA"/>
</dbReference>
<reference evidence="1" key="1">
    <citation type="journal article" date="2015" name="Nature">
        <title>Complex archaea that bridge the gap between prokaryotes and eukaryotes.</title>
        <authorList>
            <person name="Spang A."/>
            <person name="Saw J.H."/>
            <person name="Jorgensen S.L."/>
            <person name="Zaremba-Niedzwiedzka K."/>
            <person name="Martijn J."/>
            <person name="Lind A.E."/>
            <person name="van Eijk R."/>
            <person name="Schleper C."/>
            <person name="Guy L."/>
            <person name="Ettema T.J."/>
        </authorList>
    </citation>
    <scope>NUCLEOTIDE SEQUENCE</scope>
</reference>
<organism evidence="1">
    <name type="scientific">marine sediment metagenome</name>
    <dbReference type="NCBI Taxonomy" id="412755"/>
    <lineage>
        <taxon>unclassified sequences</taxon>
        <taxon>metagenomes</taxon>
        <taxon>ecological metagenomes</taxon>
    </lineage>
</organism>
<comment type="caution">
    <text evidence="1">The sequence shown here is derived from an EMBL/GenBank/DDBJ whole genome shotgun (WGS) entry which is preliminary data.</text>
</comment>
<sequence>MLSRLPSFSEATNTTLRSYLGDWRDNITWPEPVLTDLDAREVFELDWGLTRL</sequence>
<gene>
    <name evidence="1" type="ORF">LCGC14_0042730</name>
</gene>
<accession>A0A0F9VW62</accession>
<protein>
    <submittedName>
        <fullName evidence="1">Uncharacterized protein</fullName>
    </submittedName>
</protein>